<evidence type="ECO:0000313" key="4">
    <source>
        <dbReference type="Proteomes" id="UP001208570"/>
    </source>
</evidence>
<dbReference type="PROSITE" id="PS50157">
    <property type="entry name" value="ZINC_FINGER_C2H2_2"/>
    <property type="match status" value="2"/>
</dbReference>
<feature type="domain" description="C2H2-type" evidence="2">
    <location>
        <begin position="93"/>
        <end position="120"/>
    </location>
</feature>
<dbReference type="SMART" id="SM00355">
    <property type="entry name" value="ZnF_C2H2"/>
    <property type="match status" value="2"/>
</dbReference>
<dbReference type="InterPro" id="IPR036236">
    <property type="entry name" value="Znf_C2H2_sf"/>
</dbReference>
<dbReference type="GO" id="GO:0008270">
    <property type="term" value="F:zinc ion binding"/>
    <property type="evidence" value="ECO:0007669"/>
    <property type="project" value="UniProtKB-KW"/>
</dbReference>
<protein>
    <recommendedName>
        <fullName evidence="2">C2H2-type domain-containing protein</fullName>
    </recommendedName>
</protein>
<dbReference type="Proteomes" id="UP001208570">
    <property type="component" value="Unassembled WGS sequence"/>
</dbReference>
<organism evidence="3 4">
    <name type="scientific">Paralvinella palmiformis</name>
    <dbReference type="NCBI Taxonomy" id="53620"/>
    <lineage>
        <taxon>Eukaryota</taxon>
        <taxon>Metazoa</taxon>
        <taxon>Spiralia</taxon>
        <taxon>Lophotrochozoa</taxon>
        <taxon>Annelida</taxon>
        <taxon>Polychaeta</taxon>
        <taxon>Sedentaria</taxon>
        <taxon>Canalipalpata</taxon>
        <taxon>Terebellida</taxon>
        <taxon>Terebelliformia</taxon>
        <taxon>Alvinellidae</taxon>
        <taxon>Paralvinella</taxon>
    </lineage>
</organism>
<dbReference type="Gene3D" id="3.30.160.60">
    <property type="entry name" value="Classic Zinc Finger"/>
    <property type="match status" value="1"/>
</dbReference>
<dbReference type="PROSITE" id="PS00028">
    <property type="entry name" value="ZINC_FINGER_C2H2_1"/>
    <property type="match status" value="2"/>
</dbReference>
<feature type="domain" description="C2H2-type" evidence="2">
    <location>
        <begin position="65"/>
        <end position="93"/>
    </location>
</feature>
<keyword evidence="1" id="KW-0862">Zinc</keyword>
<keyword evidence="1" id="KW-0479">Metal-binding</keyword>
<name>A0AAD9KAQ4_9ANNE</name>
<dbReference type="EMBL" id="JAODUP010000019">
    <property type="protein sequence ID" value="KAK2168229.1"/>
    <property type="molecule type" value="Genomic_DNA"/>
</dbReference>
<gene>
    <name evidence="3" type="ORF">LSH36_19g07065</name>
</gene>
<dbReference type="AlphaFoldDB" id="A0AAD9KAQ4"/>
<proteinExistence type="predicted"/>
<dbReference type="InterPro" id="IPR013087">
    <property type="entry name" value="Znf_C2H2_type"/>
</dbReference>
<dbReference type="Pfam" id="PF13894">
    <property type="entry name" value="zf-C2H2_4"/>
    <property type="match status" value="1"/>
</dbReference>
<comment type="caution">
    <text evidence="3">The sequence shown here is derived from an EMBL/GenBank/DDBJ whole genome shotgun (WGS) entry which is preliminary data.</text>
</comment>
<keyword evidence="1" id="KW-0863">Zinc-finger</keyword>
<reference evidence="3" key="1">
    <citation type="journal article" date="2023" name="Mol. Biol. Evol.">
        <title>Third-Generation Sequencing Reveals the Adaptive Role of the Epigenome in Three Deep-Sea Polychaetes.</title>
        <authorList>
            <person name="Perez M."/>
            <person name="Aroh O."/>
            <person name="Sun Y."/>
            <person name="Lan Y."/>
            <person name="Juniper S.K."/>
            <person name="Young C.R."/>
            <person name="Angers B."/>
            <person name="Qian P.Y."/>
        </authorList>
    </citation>
    <scope>NUCLEOTIDE SEQUENCE</scope>
    <source>
        <strain evidence="3">P08H-3</strain>
    </source>
</reference>
<keyword evidence="4" id="KW-1185">Reference proteome</keyword>
<evidence type="ECO:0000259" key="2">
    <source>
        <dbReference type="PROSITE" id="PS50157"/>
    </source>
</evidence>
<evidence type="ECO:0000256" key="1">
    <source>
        <dbReference type="PROSITE-ProRule" id="PRU00042"/>
    </source>
</evidence>
<dbReference type="SUPFAM" id="SSF57667">
    <property type="entry name" value="beta-beta-alpha zinc fingers"/>
    <property type="match status" value="1"/>
</dbReference>
<accession>A0AAD9KAQ4</accession>
<sequence length="120" mass="13518">MVGASDTRLWSPLSVCGRAIVVVRELGLTLVRHLLGNASADDTAVFLVARLEVRNAPNTLRSLSFQCVLCGKDFKCPSWLKRHMDGVHFMARYKCEMCSREFSTRGSMVRHKKCVHHVDV</sequence>
<evidence type="ECO:0000313" key="3">
    <source>
        <dbReference type="EMBL" id="KAK2168229.1"/>
    </source>
</evidence>